<evidence type="ECO:0000256" key="1">
    <source>
        <dbReference type="SAM" id="MobiDB-lite"/>
    </source>
</evidence>
<dbReference type="EMBL" id="GFAC01002583">
    <property type="protein sequence ID" value="JAT96605.1"/>
    <property type="molecule type" value="mRNA"/>
</dbReference>
<organism evidence="2">
    <name type="scientific">Amblyomma aureolatum</name>
    <dbReference type="NCBI Taxonomy" id="187763"/>
    <lineage>
        <taxon>Eukaryota</taxon>
        <taxon>Metazoa</taxon>
        <taxon>Ecdysozoa</taxon>
        <taxon>Arthropoda</taxon>
        <taxon>Chelicerata</taxon>
        <taxon>Arachnida</taxon>
        <taxon>Acari</taxon>
        <taxon>Parasitiformes</taxon>
        <taxon>Ixodida</taxon>
        <taxon>Ixodoidea</taxon>
        <taxon>Ixodidae</taxon>
        <taxon>Amblyomminae</taxon>
        <taxon>Amblyomma</taxon>
    </lineage>
</organism>
<sequence length="250" mass="28431">CVSCDCPAMYLYSLHCCHLVCGPCLYADTAHICRRCGLKTESKEITALMPDQNKGLDDLILGCPVCPFPKFFIAMRAHLVEEHYDRLKDLAETQRGICMGLVTKLLHSNADAVGNATSKRNEAKRNLQKCPFCFEDWENSEITAHAEGCSMRVLDCKECGEKVSSGAYEEHLKLCQMEQIESKEEKFPQESSSNHGKEEKSERSNGLEKEIMMLKSTIKILEERIQSLEMPLRQIVRQLSNKEESFSHKF</sequence>
<evidence type="ECO:0000313" key="2">
    <source>
        <dbReference type="EMBL" id="JAT96605.1"/>
    </source>
</evidence>
<name>A0A1E1XBH4_9ACAR</name>
<feature type="region of interest" description="Disordered" evidence="1">
    <location>
        <begin position="183"/>
        <end position="209"/>
    </location>
</feature>
<accession>A0A1E1XBH4</accession>
<reference evidence="2" key="1">
    <citation type="journal article" date="2017" name="Front. Cell. Infect. Microbiol.">
        <title>The Distinct Transcriptional Response of the Midgut of Amblyomma sculptum and Amblyomma aureolatum Ticks to Rickettsia rickettsii Correlates to Their Differences in Susceptibility to Infection.</title>
        <authorList>
            <person name="Martins L.A."/>
            <person name="Galletti M.F.B.M."/>
            <person name="Ribeiro J.M."/>
            <person name="Fujita A."/>
            <person name="Costa F.B."/>
            <person name="Labruna M.B."/>
            <person name="Daffre S."/>
            <person name="Fogaca A.C."/>
        </authorList>
    </citation>
    <scope>NUCLEOTIDE SEQUENCE</scope>
</reference>
<feature type="compositionally biased region" description="Basic and acidic residues" evidence="1">
    <location>
        <begin position="195"/>
        <end position="209"/>
    </location>
</feature>
<dbReference type="AlphaFoldDB" id="A0A1E1XBH4"/>
<dbReference type="Gene3D" id="3.30.40.10">
    <property type="entry name" value="Zinc/RING finger domain, C3HC4 (zinc finger)"/>
    <property type="match status" value="1"/>
</dbReference>
<protein>
    <submittedName>
        <fullName evidence="2">Putative microtubule/traf3</fullName>
    </submittedName>
</protein>
<proteinExistence type="evidence at transcript level"/>
<dbReference type="InterPro" id="IPR013083">
    <property type="entry name" value="Znf_RING/FYVE/PHD"/>
</dbReference>
<feature type="non-terminal residue" evidence="2">
    <location>
        <position position="1"/>
    </location>
</feature>